<dbReference type="PANTHER" id="PTHR11820:SF7">
    <property type="entry name" value="ACYLPYRUVASE FAHD1, MITOCHONDRIAL"/>
    <property type="match status" value="1"/>
</dbReference>
<evidence type="ECO:0000259" key="2">
    <source>
        <dbReference type="Pfam" id="PF01557"/>
    </source>
</evidence>
<dbReference type="InterPro" id="IPR036663">
    <property type="entry name" value="Fumarylacetoacetase_C_sf"/>
</dbReference>
<proteinExistence type="predicted"/>
<evidence type="ECO:0000313" key="3">
    <source>
        <dbReference type="EMBL" id="CAB4635441.1"/>
    </source>
</evidence>
<dbReference type="Pfam" id="PF01557">
    <property type="entry name" value="FAA_hydrolase"/>
    <property type="match status" value="1"/>
</dbReference>
<dbReference type="SUPFAM" id="SSF56529">
    <property type="entry name" value="FAH"/>
    <property type="match status" value="1"/>
</dbReference>
<keyword evidence="1" id="KW-0479">Metal-binding</keyword>
<dbReference type="PANTHER" id="PTHR11820">
    <property type="entry name" value="ACYLPYRUVASE"/>
    <property type="match status" value="1"/>
</dbReference>
<dbReference type="GO" id="GO:0018773">
    <property type="term" value="F:acetylpyruvate hydrolase activity"/>
    <property type="evidence" value="ECO:0007669"/>
    <property type="project" value="TreeGrafter"/>
</dbReference>
<dbReference type="AlphaFoldDB" id="A0A6J6JEA3"/>
<protein>
    <submittedName>
        <fullName evidence="3">Unannotated protein</fullName>
    </submittedName>
</protein>
<gene>
    <name evidence="3" type="ORF">UFOPK2001_00810</name>
</gene>
<accession>A0A6J6JEA3</accession>
<feature type="domain" description="Fumarylacetoacetase-like C-terminal" evidence="2">
    <location>
        <begin position="1"/>
        <end position="56"/>
    </location>
</feature>
<dbReference type="Gene3D" id="3.90.850.10">
    <property type="entry name" value="Fumarylacetoacetase-like, C-terminal domain"/>
    <property type="match status" value="1"/>
</dbReference>
<evidence type="ECO:0000256" key="1">
    <source>
        <dbReference type="ARBA" id="ARBA00022723"/>
    </source>
</evidence>
<name>A0A6J6JEA3_9ZZZZ</name>
<sequence>MLHNVPKLISYISHNMTLLPGDVILTGTPAGITQIVAGDIVECEIEGIGTLVNPVR</sequence>
<organism evidence="3">
    <name type="scientific">freshwater metagenome</name>
    <dbReference type="NCBI Taxonomy" id="449393"/>
    <lineage>
        <taxon>unclassified sequences</taxon>
        <taxon>metagenomes</taxon>
        <taxon>ecological metagenomes</taxon>
    </lineage>
</organism>
<dbReference type="InterPro" id="IPR011234">
    <property type="entry name" value="Fumarylacetoacetase-like_C"/>
</dbReference>
<reference evidence="3" key="1">
    <citation type="submission" date="2020-05" db="EMBL/GenBank/DDBJ databases">
        <authorList>
            <person name="Chiriac C."/>
            <person name="Salcher M."/>
            <person name="Ghai R."/>
            <person name="Kavagutti S V."/>
        </authorList>
    </citation>
    <scope>NUCLEOTIDE SEQUENCE</scope>
</reference>
<dbReference type="EMBL" id="CAEZVN010000076">
    <property type="protein sequence ID" value="CAB4635441.1"/>
    <property type="molecule type" value="Genomic_DNA"/>
</dbReference>
<dbReference type="GO" id="GO:0046872">
    <property type="term" value="F:metal ion binding"/>
    <property type="evidence" value="ECO:0007669"/>
    <property type="project" value="UniProtKB-KW"/>
</dbReference>